<dbReference type="EMBL" id="UINC01125465">
    <property type="protein sequence ID" value="SVD03311.1"/>
    <property type="molecule type" value="Genomic_DNA"/>
</dbReference>
<dbReference type="GO" id="GO:0003824">
    <property type="term" value="F:catalytic activity"/>
    <property type="evidence" value="ECO:0007669"/>
    <property type="project" value="InterPro"/>
</dbReference>
<gene>
    <name evidence="1" type="ORF">METZ01_LOCUS356165</name>
</gene>
<accession>A0A382S319</accession>
<proteinExistence type="predicted"/>
<feature type="non-terminal residue" evidence="1">
    <location>
        <position position="39"/>
    </location>
</feature>
<dbReference type="SUPFAM" id="SSF51645">
    <property type="entry name" value="Malate synthase G"/>
    <property type="match status" value="1"/>
</dbReference>
<reference evidence="1" key="1">
    <citation type="submission" date="2018-05" db="EMBL/GenBank/DDBJ databases">
        <authorList>
            <person name="Lanie J.A."/>
            <person name="Ng W.-L."/>
            <person name="Kazmierczak K.M."/>
            <person name="Andrzejewski T.M."/>
            <person name="Davidsen T.M."/>
            <person name="Wayne K.J."/>
            <person name="Tettelin H."/>
            <person name="Glass J.I."/>
            <person name="Rusch D."/>
            <person name="Podicherti R."/>
            <person name="Tsui H.-C.T."/>
            <person name="Winkler M.E."/>
        </authorList>
    </citation>
    <scope>NUCLEOTIDE SEQUENCE</scope>
</reference>
<organism evidence="1">
    <name type="scientific">marine metagenome</name>
    <dbReference type="NCBI Taxonomy" id="408172"/>
    <lineage>
        <taxon>unclassified sequences</taxon>
        <taxon>metagenomes</taxon>
        <taxon>ecological metagenomes</taxon>
    </lineage>
</organism>
<dbReference type="AlphaFoldDB" id="A0A382S319"/>
<sequence>MSQRTLLDGLNVDSLLYETVNNQFIPGTGIEVDSFWSSF</sequence>
<evidence type="ECO:0000313" key="1">
    <source>
        <dbReference type="EMBL" id="SVD03311.1"/>
    </source>
</evidence>
<protein>
    <submittedName>
        <fullName evidence="1">Uncharacterized protein</fullName>
    </submittedName>
</protein>
<name>A0A382S319_9ZZZZ</name>
<dbReference type="InterPro" id="IPR011076">
    <property type="entry name" value="Malate_synth_sf"/>
</dbReference>